<evidence type="ECO:0000256" key="4">
    <source>
        <dbReference type="ARBA" id="ARBA00022989"/>
    </source>
</evidence>
<feature type="transmembrane region" description="Helical" evidence="8">
    <location>
        <begin position="248"/>
        <end position="268"/>
    </location>
</feature>
<dbReference type="STRING" id="692275.M3AT11"/>
<dbReference type="EMBL" id="KB456271">
    <property type="protein sequence ID" value="EMF08654.1"/>
    <property type="molecule type" value="Genomic_DNA"/>
</dbReference>
<evidence type="ECO:0000313" key="11">
    <source>
        <dbReference type="Proteomes" id="UP000016931"/>
    </source>
</evidence>
<dbReference type="OrthoDB" id="167398at2759"/>
<keyword evidence="5" id="KW-0406">Ion transport</keyword>
<feature type="transmembrane region" description="Helical" evidence="8">
    <location>
        <begin position="327"/>
        <end position="349"/>
    </location>
</feature>
<evidence type="ECO:0000256" key="7">
    <source>
        <dbReference type="SAM" id="MobiDB-lite"/>
    </source>
</evidence>
<keyword evidence="2" id="KW-0813">Transport</keyword>
<dbReference type="CDD" id="cd06186">
    <property type="entry name" value="NOX_Duox_like_FAD_NADP"/>
    <property type="match status" value="1"/>
</dbReference>
<proteinExistence type="predicted"/>
<dbReference type="InterPro" id="IPR039261">
    <property type="entry name" value="FNR_nucleotide-bd"/>
</dbReference>
<dbReference type="InterPro" id="IPR013130">
    <property type="entry name" value="Fe3_Rdtase_TM_dom"/>
</dbReference>
<dbReference type="GO" id="GO:0006879">
    <property type="term" value="P:intracellular iron ion homeostasis"/>
    <property type="evidence" value="ECO:0007669"/>
    <property type="project" value="TreeGrafter"/>
</dbReference>
<dbReference type="GO" id="GO:0015677">
    <property type="term" value="P:copper ion import"/>
    <property type="evidence" value="ECO:0007669"/>
    <property type="project" value="TreeGrafter"/>
</dbReference>
<feature type="domain" description="Ferric oxidoreductase" evidence="9">
    <location>
        <begin position="252"/>
        <end position="371"/>
    </location>
</feature>
<name>M3AT11_SPHMS</name>
<protein>
    <submittedName>
        <fullName evidence="10">Ferric_reduct-domain-containing protein</fullName>
    </submittedName>
</protein>
<evidence type="ECO:0000256" key="2">
    <source>
        <dbReference type="ARBA" id="ARBA00022448"/>
    </source>
</evidence>
<dbReference type="GO" id="GO:0000293">
    <property type="term" value="F:ferric-chelate reductase activity"/>
    <property type="evidence" value="ECO:0007669"/>
    <property type="project" value="TreeGrafter"/>
</dbReference>
<dbReference type="RefSeq" id="XP_016756775.1">
    <property type="nucleotide sequence ID" value="XM_016908273.1"/>
</dbReference>
<feature type="transmembrane region" description="Helical" evidence="8">
    <location>
        <begin position="386"/>
        <end position="403"/>
    </location>
</feature>
<keyword evidence="11" id="KW-1185">Reference proteome</keyword>
<dbReference type="SUPFAM" id="SSF52343">
    <property type="entry name" value="Ferredoxin reductase-like, C-terminal NADP-linked domain"/>
    <property type="match status" value="1"/>
</dbReference>
<dbReference type="PANTHER" id="PTHR32361:SF9">
    <property type="entry name" value="FERRIC REDUCTASE TRANSMEMBRANE COMPONENT 3-RELATED"/>
    <property type="match status" value="1"/>
</dbReference>
<feature type="transmembrane region" description="Helical" evidence="8">
    <location>
        <begin position="424"/>
        <end position="443"/>
    </location>
</feature>
<dbReference type="eggNOG" id="KOG0039">
    <property type="taxonomic scope" value="Eukaryota"/>
</dbReference>
<dbReference type="GO" id="GO:0006826">
    <property type="term" value="P:iron ion transport"/>
    <property type="evidence" value="ECO:0007669"/>
    <property type="project" value="TreeGrafter"/>
</dbReference>
<sequence>MAGITMYKPPCAQACRDSVSPYSLNCNDTNPSHMEKRHHPAKETPECYANNDRFLQSVAYCISQHCQDVEIWKIERWWTTKMPGTKPGQPEPKESYQQTLARVMTPPNVTIPTDQVLMDENTLVDEETWLAHYNSDLIFEKNEATHVRYGLVLLTTGAALPIALSLLRFVPFPRPFVSRFKARFIDPPAFGGNHNTPWLKTFIVPTRGQALFIAYLWIINVILCSVGYESRRPNSGYETRGLEIATYISYRTGVLSFSNFVLFVLYAGRNNVLIWVTSWSHGTFVLLHRWLAVICTVEACVHSALLLHIYSTNPITFDYAKETTSSYWYWGVVATIGMCVILATSILPIRQKIYEIFVTWHIIAAFIVLMAAYWHVVEAFGHQWGYETWIIIAFGCWGFDRLMRIVRIAKNGVRTATITVIDEDYIRLDILGVTASGSAYLYFPTLTWRVWKNHPFSVAISIAHTAHNASRRLSEMSLPSAVVQASEKLKAPEIQSSSTDRGTSPIDSARLNRSQQPPLQVGLSFFIRTHKGTTPMLRTRKTLPVLIESSYGHNVFGDYGGGNLAAYPNLICIVGGIGITAILPFLAGHIGRTKLYWGVSKAPLVEALHDTLAEPAFAGVEVEVTTGQRMNLQAILHKEIRADAGAGTMIVVSGPSGMADRVRLLTSKYAAEERGAVIAFVQESYSL</sequence>
<evidence type="ECO:0000256" key="5">
    <source>
        <dbReference type="ARBA" id="ARBA00023065"/>
    </source>
</evidence>
<dbReference type="OMA" id="GHQWGYE"/>
<keyword evidence="6 8" id="KW-0472">Membrane</keyword>
<feature type="transmembrane region" description="Helical" evidence="8">
    <location>
        <begin position="566"/>
        <end position="587"/>
    </location>
</feature>
<feature type="transmembrane region" description="Helical" evidence="8">
    <location>
        <begin position="356"/>
        <end position="374"/>
    </location>
</feature>
<dbReference type="HOGENOM" id="CLU_010365_2_0_1"/>
<evidence type="ECO:0000313" key="10">
    <source>
        <dbReference type="EMBL" id="EMF08654.1"/>
    </source>
</evidence>
<feature type="transmembrane region" description="Helical" evidence="8">
    <location>
        <begin position="210"/>
        <end position="228"/>
    </location>
</feature>
<dbReference type="Proteomes" id="UP000016931">
    <property type="component" value="Unassembled WGS sequence"/>
</dbReference>
<comment type="subcellular location">
    <subcellularLocation>
        <location evidence="1">Membrane</location>
        <topology evidence="1">Multi-pass membrane protein</topology>
    </subcellularLocation>
</comment>
<dbReference type="GO" id="GO:0005886">
    <property type="term" value="C:plasma membrane"/>
    <property type="evidence" value="ECO:0007669"/>
    <property type="project" value="TreeGrafter"/>
</dbReference>
<evidence type="ECO:0000256" key="1">
    <source>
        <dbReference type="ARBA" id="ARBA00004141"/>
    </source>
</evidence>
<dbReference type="GeneID" id="27905410"/>
<dbReference type="InterPro" id="IPR051410">
    <property type="entry name" value="Ferric/Cupric_Reductase"/>
</dbReference>
<feature type="transmembrane region" description="Helical" evidence="8">
    <location>
        <begin position="149"/>
        <end position="170"/>
    </location>
</feature>
<evidence type="ECO:0000256" key="3">
    <source>
        <dbReference type="ARBA" id="ARBA00022692"/>
    </source>
</evidence>
<dbReference type="Pfam" id="PF01794">
    <property type="entry name" value="Ferric_reduct"/>
    <property type="match status" value="1"/>
</dbReference>
<dbReference type="SFLD" id="SFLDS00052">
    <property type="entry name" value="Ferric_Reductase_Domain"/>
    <property type="match status" value="1"/>
</dbReference>
<accession>M3AT11</accession>
<feature type="region of interest" description="Disordered" evidence="7">
    <location>
        <begin position="488"/>
        <end position="515"/>
    </location>
</feature>
<organism evidence="10 11">
    <name type="scientific">Sphaerulina musiva (strain SO2202)</name>
    <name type="common">Poplar stem canker fungus</name>
    <name type="synonym">Septoria musiva</name>
    <dbReference type="NCBI Taxonomy" id="692275"/>
    <lineage>
        <taxon>Eukaryota</taxon>
        <taxon>Fungi</taxon>
        <taxon>Dikarya</taxon>
        <taxon>Ascomycota</taxon>
        <taxon>Pezizomycotina</taxon>
        <taxon>Dothideomycetes</taxon>
        <taxon>Dothideomycetidae</taxon>
        <taxon>Mycosphaerellales</taxon>
        <taxon>Mycosphaerellaceae</taxon>
        <taxon>Sphaerulina</taxon>
    </lineage>
</organism>
<keyword evidence="3 8" id="KW-0812">Transmembrane</keyword>
<evidence type="ECO:0000256" key="8">
    <source>
        <dbReference type="SAM" id="Phobius"/>
    </source>
</evidence>
<evidence type="ECO:0000256" key="6">
    <source>
        <dbReference type="ARBA" id="ARBA00023136"/>
    </source>
</evidence>
<reference evidence="10 11" key="1">
    <citation type="journal article" date="2012" name="PLoS Pathog.">
        <title>Diverse lifestyles and strategies of plant pathogenesis encoded in the genomes of eighteen Dothideomycetes fungi.</title>
        <authorList>
            <person name="Ohm R.A."/>
            <person name="Feau N."/>
            <person name="Henrissat B."/>
            <person name="Schoch C.L."/>
            <person name="Horwitz B.A."/>
            <person name="Barry K.W."/>
            <person name="Condon B.J."/>
            <person name="Copeland A.C."/>
            <person name="Dhillon B."/>
            <person name="Glaser F."/>
            <person name="Hesse C.N."/>
            <person name="Kosti I."/>
            <person name="LaButti K."/>
            <person name="Lindquist E.A."/>
            <person name="Lucas S."/>
            <person name="Salamov A.A."/>
            <person name="Bradshaw R.E."/>
            <person name="Ciuffetti L."/>
            <person name="Hamelin R.C."/>
            <person name="Kema G.H.J."/>
            <person name="Lawrence C."/>
            <person name="Scott J.A."/>
            <person name="Spatafora J.W."/>
            <person name="Turgeon B.G."/>
            <person name="de Wit P.J.G.M."/>
            <person name="Zhong S."/>
            <person name="Goodwin S.B."/>
            <person name="Grigoriev I.V."/>
        </authorList>
    </citation>
    <scope>NUCLEOTIDE SEQUENCE [LARGE SCALE GENOMIC DNA]</scope>
    <source>
        <strain evidence="10 11">SO2202</strain>
    </source>
</reference>
<gene>
    <name evidence="10" type="ORF">SEPMUDRAFT_167036</name>
</gene>
<feature type="compositionally biased region" description="Polar residues" evidence="7">
    <location>
        <begin position="494"/>
        <end position="515"/>
    </location>
</feature>
<dbReference type="AlphaFoldDB" id="M3AT11"/>
<dbReference type="PANTHER" id="PTHR32361">
    <property type="entry name" value="FERRIC/CUPRIC REDUCTASE TRANSMEMBRANE COMPONENT"/>
    <property type="match status" value="1"/>
</dbReference>
<dbReference type="Gene3D" id="3.40.50.80">
    <property type="entry name" value="Nucleotide-binding domain of ferredoxin-NADP reductase (FNR) module"/>
    <property type="match status" value="1"/>
</dbReference>
<evidence type="ECO:0000259" key="9">
    <source>
        <dbReference type="Pfam" id="PF01794"/>
    </source>
</evidence>
<keyword evidence="4 8" id="KW-1133">Transmembrane helix</keyword>